<feature type="transmembrane region" description="Helical" evidence="11">
    <location>
        <begin position="242"/>
        <end position="267"/>
    </location>
</feature>
<feature type="transmembrane region" description="Helical" evidence="11">
    <location>
        <begin position="21"/>
        <end position="44"/>
    </location>
</feature>
<evidence type="ECO:0000256" key="5">
    <source>
        <dbReference type="ARBA" id="ARBA00022741"/>
    </source>
</evidence>
<keyword evidence="9" id="KW-0445">Lipid transport</keyword>
<dbReference type="InterPro" id="IPR003593">
    <property type="entry name" value="AAA+_ATPase"/>
</dbReference>
<dbReference type="Gene3D" id="3.40.50.300">
    <property type="entry name" value="P-loop containing nucleotide triphosphate hydrolases"/>
    <property type="match status" value="1"/>
</dbReference>
<dbReference type="GO" id="GO:0015421">
    <property type="term" value="F:ABC-type oligopeptide transporter activity"/>
    <property type="evidence" value="ECO:0007669"/>
    <property type="project" value="TreeGrafter"/>
</dbReference>
<dbReference type="PANTHER" id="PTHR43394">
    <property type="entry name" value="ATP-DEPENDENT PERMEASE MDL1, MITOCHONDRIAL"/>
    <property type="match status" value="1"/>
</dbReference>
<dbReference type="AlphaFoldDB" id="A0A857JCV2"/>
<comment type="subcellular location">
    <subcellularLocation>
        <location evidence="1">Cell membrane</location>
        <topology evidence="1">Multi-pass membrane protein</topology>
    </subcellularLocation>
</comment>
<evidence type="ECO:0000256" key="11">
    <source>
        <dbReference type="SAM" id="Phobius"/>
    </source>
</evidence>
<feature type="domain" description="ABC transmembrane type-1" evidence="13">
    <location>
        <begin position="27"/>
        <end position="308"/>
    </location>
</feature>
<dbReference type="EC" id="3.6.3.-" evidence="14"/>
<evidence type="ECO:0000256" key="6">
    <source>
        <dbReference type="ARBA" id="ARBA00022840"/>
    </source>
</evidence>
<dbReference type="Pfam" id="PF00664">
    <property type="entry name" value="ABC_membrane"/>
    <property type="match status" value="1"/>
</dbReference>
<dbReference type="GO" id="GO:0016887">
    <property type="term" value="F:ATP hydrolysis activity"/>
    <property type="evidence" value="ECO:0007669"/>
    <property type="project" value="InterPro"/>
</dbReference>
<dbReference type="PROSITE" id="PS50893">
    <property type="entry name" value="ABC_TRANSPORTER_2"/>
    <property type="match status" value="1"/>
</dbReference>
<keyword evidence="14" id="KW-0378">Hydrolase</keyword>
<keyword evidence="2" id="KW-0813">Transport</keyword>
<dbReference type="InterPro" id="IPR003439">
    <property type="entry name" value="ABC_transporter-like_ATP-bd"/>
</dbReference>
<dbReference type="Proteomes" id="UP000464524">
    <property type="component" value="Chromosome"/>
</dbReference>
<dbReference type="SUPFAM" id="SSF90123">
    <property type="entry name" value="ABC transporter transmembrane region"/>
    <property type="match status" value="1"/>
</dbReference>
<dbReference type="SUPFAM" id="SSF52540">
    <property type="entry name" value="P-loop containing nucleoside triphosphate hydrolases"/>
    <property type="match status" value="1"/>
</dbReference>
<keyword evidence="10 11" id="KW-0472">Membrane</keyword>
<dbReference type="PROSITE" id="PS00211">
    <property type="entry name" value="ABC_TRANSPORTER_1"/>
    <property type="match status" value="1"/>
</dbReference>
<sequence length="585" mass="64510">MTHTLPTQNVFKRFAVYLKDFKLAFGVAIIGMVGYSLIDAYVISLLQPIIDGNGGKWDYDYLRLAAYFVIPVFIARGIFNFMGTYTLSWISSQVVMKMREQLFHQYMHLPVSFHDHHPSGQLISKVIYDTEQVAGAAGKAFLTLVREGALVFGLLFWMFYHSWQLSLVFILIGPLVAMIVSTVSKRFRLVSKNIQKAMGNLTSSAEQIIKGHKVVLMFGGQDLEASRFAKKNNNNRQQNMKLVIAQILSVSSIQVIASVALAVVLYISSKPNFITDLTPGTFVTVVVAMTMLLKPLKQLTTVNSEFQKGMAACVSIFSVLDNAIEKDTGSKALDKADGKLAFKNVTFHYPNKEEAALSDMSFTVEPGKTFALVGRSGSGKSTISSLLTRFYDPQQGSILLDDVPLEEFKLKDLRRQFALVSQHVTLFNDTIANNIAYGSEGRVTPEQVLAAAKTAHAMEFIEQLPNGMETLIGENGLMLSGGQRQRLAIARAVLLDAPVLILDEATSALDTESERLIQDALETLQQDRTSIVVAHRLSTIESADQILVIEKGRILEQGNHASLLSKDGAYAQLHKLQFGDGQTVA</sequence>
<dbReference type="NCBIfam" id="TIGR02203">
    <property type="entry name" value="MsbA_lipidA"/>
    <property type="match status" value="1"/>
</dbReference>
<protein>
    <submittedName>
        <fullName evidence="14">Lipid A export ATP-binding/permease protein MsbA</fullName>
        <ecNumber evidence="14">3.6.3.-</ecNumber>
    </submittedName>
</protein>
<gene>
    <name evidence="14" type="ORF">FX988_00063</name>
</gene>
<evidence type="ECO:0000256" key="4">
    <source>
        <dbReference type="ARBA" id="ARBA00022692"/>
    </source>
</evidence>
<feature type="transmembrane region" description="Helical" evidence="11">
    <location>
        <begin position="64"/>
        <end position="90"/>
    </location>
</feature>
<dbReference type="InterPro" id="IPR011917">
    <property type="entry name" value="ABC_transpr_lipidA"/>
</dbReference>
<evidence type="ECO:0000256" key="3">
    <source>
        <dbReference type="ARBA" id="ARBA00022475"/>
    </source>
</evidence>
<evidence type="ECO:0000256" key="2">
    <source>
        <dbReference type="ARBA" id="ARBA00022448"/>
    </source>
</evidence>
<dbReference type="InterPro" id="IPR036640">
    <property type="entry name" value="ABC1_TM_sf"/>
</dbReference>
<dbReference type="GO" id="GO:0005524">
    <property type="term" value="F:ATP binding"/>
    <property type="evidence" value="ECO:0007669"/>
    <property type="project" value="UniProtKB-KW"/>
</dbReference>
<proteinExistence type="predicted"/>
<evidence type="ECO:0000256" key="8">
    <source>
        <dbReference type="ARBA" id="ARBA00022989"/>
    </source>
</evidence>
<dbReference type="InterPro" id="IPR039421">
    <property type="entry name" value="Type_1_exporter"/>
</dbReference>
<keyword evidence="15" id="KW-1185">Reference proteome</keyword>
<dbReference type="FunFam" id="3.40.50.300:FF:000140">
    <property type="entry name" value="Lipid A export ATP-binding/permease protein MsbA"/>
    <property type="match status" value="1"/>
</dbReference>
<keyword evidence="4 11" id="KW-0812">Transmembrane</keyword>
<dbReference type="SMART" id="SM00382">
    <property type="entry name" value="AAA"/>
    <property type="match status" value="1"/>
</dbReference>
<name>A0A857JCV2_9ALTE</name>
<dbReference type="CDD" id="cd03251">
    <property type="entry name" value="ABCC_MsbA"/>
    <property type="match status" value="1"/>
</dbReference>
<evidence type="ECO:0000313" key="14">
    <source>
        <dbReference type="EMBL" id="QHJ09855.1"/>
    </source>
</evidence>
<evidence type="ECO:0000313" key="15">
    <source>
        <dbReference type="Proteomes" id="UP000464524"/>
    </source>
</evidence>
<evidence type="ECO:0000259" key="12">
    <source>
        <dbReference type="PROSITE" id="PS50893"/>
    </source>
</evidence>
<feature type="transmembrane region" description="Helical" evidence="11">
    <location>
        <begin position="165"/>
        <end position="183"/>
    </location>
</feature>
<dbReference type="OrthoDB" id="9806127at2"/>
<evidence type="ECO:0000256" key="1">
    <source>
        <dbReference type="ARBA" id="ARBA00004651"/>
    </source>
</evidence>
<keyword evidence="8 11" id="KW-1133">Transmembrane helix</keyword>
<feature type="domain" description="ABC transporter" evidence="12">
    <location>
        <begin position="340"/>
        <end position="576"/>
    </location>
</feature>
<dbReference type="KEGG" id="pmes:FX988_00063"/>
<keyword evidence="5" id="KW-0547">Nucleotide-binding</keyword>
<accession>A0A857JCV2</accession>
<evidence type="ECO:0000256" key="10">
    <source>
        <dbReference type="ARBA" id="ARBA00023136"/>
    </source>
</evidence>
<evidence type="ECO:0000256" key="9">
    <source>
        <dbReference type="ARBA" id="ARBA00023055"/>
    </source>
</evidence>
<dbReference type="EMBL" id="CP047656">
    <property type="protein sequence ID" value="QHJ09855.1"/>
    <property type="molecule type" value="Genomic_DNA"/>
</dbReference>
<reference evidence="14 15" key="1">
    <citation type="submission" date="2019-12" db="EMBL/GenBank/DDBJ databases">
        <title>Genome sequencing and assembly of endphytes of Porphyra tenera.</title>
        <authorList>
            <person name="Park J.M."/>
            <person name="Shin R."/>
            <person name="Jo S.H."/>
        </authorList>
    </citation>
    <scope>NUCLEOTIDE SEQUENCE [LARGE SCALE GENOMIC DNA]</scope>
    <source>
        <strain evidence="14 15">GPM4</strain>
    </source>
</reference>
<dbReference type="PANTHER" id="PTHR43394:SF1">
    <property type="entry name" value="ATP-BINDING CASSETTE SUB-FAMILY B MEMBER 10, MITOCHONDRIAL"/>
    <property type="match status" value="1"/>
</dbReference>
<organism evidence="14 15">
    <name type="scientific">Paraglaciecola mesophila</name>
    <dbReference type="NCBI Taxonomy" id="197222"/>
    <lineage>
        <taxon>Bacteria</taxon>
        <taxon>Pseudomonadati</taxon>
        <taxon>Pseudomonadota</taxon>
        <taxon>Gammaproteobacteria</taxon>
        <taxon>Alteromonadales</taxon>
        <taxon>Alteromonadaceae</taxon>
        <taxon>Paraglaciecola</taxon>
    </lineage>
</organism>
<dbReference type="PROSITE" id="PS50929">
    <property type="entry name" value="ABC_TM1F"/>
    <property type="match status" value="1"/>
</dbReference>
<dbReference type="Pfam" id="PF00005">
    <property type="entry name" value="ABC_tran"/>
    <property type="match status" value="1"/>
</dbReference>
<dbReference type="GO" id="GO:0005886">
    <property type="term" value="C:plasma membrane"/>
    <property type="evidence" value="ECO:0007669"/>
    <property type="project" value="UniProtKB-SubCell"/>
</dbReference>
<dbReference type="InterPro" id="IPR027417">
    <property type="entry name" value="P-loop_NTPase"/>
</dbReference>
<dbReference type="RefSeq" id="WP_160177809.1">
    <property type="nucleotide sequence ID" value="NZ_CP047656.1"/>
</dbReference>
<evidence type="ECO:0000256" key="7">
    <source>
        <dbReference type="ARBA" id="ARBA00022967"/>
    </source>
</evidence>
<dbReference type="InterPro" id="IPR011527">
    <property type="entry name" value="ABC1_TM_dom"/>
</dbReference>
<dbReference type="Gene3D" id="1.20.1560.10">
    <property type="entry name" value="ABC transporter type 1, transmembrane domain"/>
    <property type="match status" value="1"/>
</dbReference>
<keyword evidence="3" id="KW-1003">Cell membrane</keyword>
<dbReference type="InterPro" id="IPR017871">
    <property type="entry name" value="ABC_transporter-like_CS"/>
</dbReference>
<keyword evidence="6 14" id="KW-0067">ATP-binding</keyword>
<keyword evidence="7" id="KW-1278">Translocase</keyword>
<dbReference type="GO" id="GO:0034040">
    <property type="term" value="F:ATPase-coupled lipid transmembrane transporter activity"/>
    <property type="evidence" value="ECO:0007669"/>
    <property type="project" value="InterPro"/>
</dbReference>
<dbReference type="CDD" id="cd18552">
    <property type="entry name" value="ABC_6TM_MsbA_like"/>
    <property type="match status" value="1"/>
</dbReference>
<feature type="transmembrane region" description="Helical" evidence="11">
    <location>
        <begin position="140"/>
        <end position="159"/>
    </location>
</feature>
<evidence type="ECO:0000259" key="13">
    <source>
        <dbReference type="PROSITE" id="PS50929"/>
    </source>
</evidence>